<dbReference type="PRINTS" id="PR00407">
    <property type="entry name" value="EUMOPTERIN"/>
</dbReference>
<dbReference type="GO" id="GO:0043546">
    <property type="term" value="F:molybdopterin cofactor binding"/>
    <property type="evidence" value="ECO:0007669"/>
    <property type="project" value="TreeGrafter"/>
</dbReference>
<dbReference type="OrthoDB" id="1181831at2759"/>
<protein>
    <recommendedName>
        <fullName evidence="2">Oxidoreductase molybdopterin-binding domain-containing protein</fullName>
    </recommendedName>
</protein>
<dbReference type="Gramene" id="GBG83203">
    <property type="protein sequence ID" value="GBG83203"/>
    <property type="gene ID" value="CBR_g36817"/>
</dbReference>
<reference evidence="3 4" key="1">
    <citation type="journal article" date="2018" name="Cell">
        <title>The Chara Genome: Secondary Complexity and Implications for Plant Terrestrialization.</title>
        <authorList>
            <person name="Nishiyama T."/>
            <person name="Sakayama H."/>
            <person name="Vries J.D."/>
            <person name="Buschmann H."/>
            <person name="Saint-Marcoux D."/>
            <person name="Ullrich K.K."/>
            <person name="Haas F.B."/>
            <person name="Vanderstraeten L."/>
            <person name="Becker D."/>
            <person name="Lang D."/>
            <person name="Vosolsobe S."/>
            <person name="Rombauts S."/>
            <person name="Wilhelmsson P.K.I."/>
            <person name="Janitza P."/>
            <person name="Kern R."/>
            <person name="Heyl A."/>
            <person name="Rumpler F."/>
            <person name="Villalobos L.I.A.C."/>
            <person name="Clay J.M."/>
            <person name="Skokan R."/>
            <person name="Toyoda A."/>
            <person name="Suzuki Y."/>
            <person name="Kagoshima H."/>
            <person name="Schijlen E."/>
            <person name="Tajeshwar N."/>
            <person name="Catarino B."/>
            <person name="Hetherington A.J."/>
            <person name="Saltykova A."/>
            <person name="Bonnot C."/>
            <person name="Breuninger H."/>
            <person name="Symeonidi A."/>
            <person name="Radhakrishnan G.V."/>
            <person name="Van Nieuwerburgh F."/>
            <person name="Deforce D."/>
            <person name="Chang C."/>
            <person name="Karol K.G."/>
            <person name="Hedrich R."/>
            <person name="Ulvskov P."/>
            <person name="Glockner G."/>
            <person name="Delwiche C.F."/>
            <person name="Petrasek J."/>
            <person name="Van de Peer Y."/>
            <person name="Friml J."/>
            <person name="Beilby M."/>
            <person name="Dolan L."/>
            <person name="Kohara Y."/>
            <person name="Sugano S."/>
            <person name="Fujiyama A."/>
            <person name="Delaux P.-M."/>
            <person name="Quint M."/>
            <person name="TheiBen G."/>
            <person name="Hagemann M."/>
            <person name="Harholt J."/>
            <person name="Dunand C."/>
            <person name="Zachgo S."/>
            <person name="Langdale J."/>
            <person name="Maumus F."/>
            <person name="Straeten D.V.D."/>
            <person name="Gould S.B."/>
            <person name="Rensing S.A."/>
        </authorList>
    </citation>
    <scope>NUCLEOTIDE SEQUENCE [LARGE SCALE GENOMIC DNA]</scope>
    <source>
        <strain evidence="3 4">S276</strain>
    </source>
</reference>
<dbReference type="Gene3D" id="3.90.420.10">
    <property type="entry name" value="Oxidoreductase, molybdopterin-binding domain"/>
    <property type="match status" value="1"/>
</dbReference>
<accession>A0A388LLU3</accession>
<dbReference type="FunFam" id="3.90.420.10:FF:000003">
    <property type="entry name" value="Nitrate reductase"/>
    <property type="match status" value="1"/>
</dbReference>
<gene>
    <name evidence="3" type="ORF">CBR_g36817</name>
</gene>
<evidence type="ECO:0000313" key="3">
    <source>
        <dbReference type="EMBL" id="GBG83203.1"/>
    </source>
</evidence>
<name>A0A388LLU3_CHABU</name>
<evidence type="ECO:0000256" key="1">
    <source>
        <dbReference type="SAM" id="MobiDB-lite"/>
    </source>
</evidence>
<dbReference type="PANTHER" id="PTHR19372:SF7">
    <property type="entry name" value="SULFITE OXIDASE, MITOCHONDRIAL"/>
    <property type="match status" value="1"/>
</dbReference>
<dbReference type="GO" id="GO:0008482">
    <property type="term" value="F:sulfite oxidase activity"/>
    <property type="evidence" value="ECO:0007669"/>
    <property type="project" value="TreeGrafter"/>
</dbReference>
<dbReference type="GO" id="GO:0043436">
    <property type="term" value="P:oxoacid metabolic process"/>
    <property type="evidence" value="ECO:0007669"/>
    <property type="project" value="UniProtKB-ARBA"/>
</dbReference>
<dbReference type="STRING" id="69332.A0A388LLU3"/>
<evidence type="ECO:0000313" key="4">
    <source>
        <dbReference type="Proteomes" id="UP000265515"/>
    </source>
</evidence>
<sequence>MSESETAGVLSHESAGDSGTEACRRDPGRLWQRVEGGRMSSERPDLTTTRSVMADGYDPPFVIPLGPGEVPLALDGRDAGTPDEWVARHSDLIRLTGRHPFNSESPLPRLLRYGFITPSSLHYVRNHGHVPRGEWDTWRIEIRGGAVSSPTFLTMDDIATKFPPRTLPVTLVCAGNRRKEANMVKQTIGFNWGAAGLSTAVWKGARLRDVLNCCGADLSTEGAAGRHVRFEGAELLPEDGGTTYGTSLKFHVAIDEASDVLLAYEMNGEKLPPDHGYPLRLIVPGHIGGRMVKWLRRVEVSEKESSNYYHLHDNKVLPTHVDAGRAKSEGEWLRA</sequence>
<dbReference type="InterPro" id="IPR008335">
    <property type="entry name" value="Mopterin_OxRdtase_euk"/>
</dbReference>
<proteinExistence type="predicted"/>
<dbReference type="AlphaFoldDB" id="A0A388LLU3"/>
<evidence type="ECO:0000259" key="2">
    <source>
        <dbReference type="Pfam" id="PF00174"/>
    </source>
</evidence>
<dbReference type="EMBL" id="BFEA01000432">
    <property type="protein sequence ID" value="GBG83203.1"/>
    <property type="molecule type" value="Genomic_DNA"/>
</dbReference>
<dbReference type="PANTHER" id="PTHR19372">
    <property type="entry name" value="SULFITE REDUCTASE"/>
    <property type="match status" value="1"/>
</dbReference>
<dbReference type="Pfam" id="PF00174">
    <property type="entry name" value="Oxidored_molyb"/>
    <property type="match status" value="1"/>
</dbReference>
<keyword evidence="4" id="KW-1185">Reference proteome</keyword>
<dbReference type="Proteomes" id="UP000265515">
    <property type="component" value="Unassembled WGS sequence"/>
</dbReference>
<dbReference type="GO" id="GO:0006790">
    <property type="term" value="P:sulfur compound metabolic process"/>
    <property type="evidence" value="ECO:0007669"/>
    <property type="project" value="TreeGrafter"/>
</dbReference>
<dbReference type="InterPro" id="IPR036374">
    <property type="entry name" value="OxRdtase_Mopterin-bd_sf"/>
</dbReference>
<dbReference type="SUPFAM" id="SSF56524">
    <property type="entry name" value="Oxidoreductase molybdopterin-binding domain"/>
    <property type="match status" value="1"/>
</dbReference>
<dbReference type="GO" id="GO:0020037">
    <property type="term" value="F:heme binding"/>
    <property type="evidence" value="ECO:0007669"/>
    <property type="project" value="TreeGrafter"/>
</dbReference>
<comment type="caution">
    <text evidence="3">The sequence shown here is derived from an EMBL/GenBank/DDBJ whole genome shotgun (WGS) entry which is preliminary data.</text>
</comment>
<dbReference type="OMA" id="YDERYAI"/>
<dbReference type="InterPro" id="IPR000572">
    <property type="entry name" value="OxRdtase_Mopterin-bd_dom"/>
</dbReference>
<feature type="region of interest" description="Disordered" evidence="1">
    <location>
        <begin position="1"/>
        <end position="29"/>
    </location>
</feature>
<organism evidence="3 4">
    <name type="scientific">Chara braunii</name>
    <name type="common">Braun's stonewort</name>
    <dbReference type="NCBI Taxonomy" id="69332"/>
    <lineage>
        <taxon>Eukaryota</taxon>
        <taxon>Viridiplantae</taxon>
        <taxon>Streptophyta</taxon>
        <taxon>Charophyceae</taxon>
        <taxon>Charales</taxon>
        <taxon>Characeae</taxon>
        <taxon>Chara</taxon>
    </lineage>
</organism>
<feature type="domain" description="Oxidoreductase molybdopterin-binding" evidence="2">
    <location>
        <begin position="127"/>
        <end position="309"/>
    </location>
</feature>